<dbReference type="PhylomeDB" id="A7SWS3"/>
<dbReference type="STRING" id="45351.A7SWS3"/>
<dbReference type="FunFam" id="1.20.1270.220:FF:000001">
    <property type="entry name" value="bromodomain-containing protein 2 isoform X1"/>
    <property type="match status" value="1"/>
</dbReference>
<name>A7SWS3_NEMVE</name>
<feature type="domain" description="NET" evidence="1">
    <location>
        <begin position="1"/>
        <end position="83"/>
    </location>
</feature>
<dbReference type="OMA" id="AKAMTYD"/>
<sequence>DSDEEETAKAMTYDEKRQLSLDINRLPGPKLGRVVHIIQSREKQLRDSNPDEIEIDFETLAPSTLRELEKYVQSCLRKKHKTPAKK</sequence>
<evidence type="ECO:0000313" key="2">
    <source>
        <dbReference type="EMBL" id="EDO31846.1"/>
    </source>
</evidence>
<dbReference type="eggNOG" id="KOG1474">
    <property type="taxonomic scope" value="Eukaryota"/>
</dbReference>
<reference evidence="2 3" key="1">
    <citation type="journal article" date="2007" name="Science">
        <title>Sea anemone genome reveals ancestral eumetazoan gene repertoire and genomic organization.</title>
        <authorList>
            <person name="Putnam N.H."/>
            <person name="Srivastava M."/>
            <person name="Hellsten U."/>
            <person name="Dirks B."/>
            <person name="Chapman J."/>
            <person name="Salamov A."/>
            <person name="Terry A."/>
            <person name="Shapiro H."/>
            <person name="Lindquist E."/>
            <person name="Kapitonov V.V."/>
            <person name="Jurka J."/>
            <person name="Genikhovich G."/>
            <person name="Grigoriev I.V."/>
            <person name="Lucas S.M."/>
            <person name="Steele R.E."/>
            <person name="Finnerty J.R."/>
            <person name="Technau U."/>
            <person name="Martindale M.Q."/>
            <person name="Rokhsar D.S."/>
        </authorList>
    </citation>
    <scope>NUCLEOTIDE SEQUENCE [LARGE SCALE GENOMIC DNA]</scope>
    <source>
        <strain evidence="3">CH2 X CH6</strain>
    </source>
</reference>
<organism evidence="2 3">
    <name type="scientific">Nematostella vectensis</name>
    <name type="common">Starlet sea anemone</name>
    <dbReference type="NCBI Taxonomy" id="45351"/>
    <lineage>
        <taxon>Eukaryota</taxon>
        <taxon>Metazoa</taxon>
        <taxon>Cnidaria</taxon>
        <taxon>Anthozoa</taxon>
        <taxon>Hexacorallia</taxon>
        <taxon>Actiniaria</taxon>
        <taxon>Edwardsiidae</taxon>
        <taxon>Nematostella</taxon>
    </lineage>
</organism>
<dbReference type="InterPro" id="IPR038336">
    <property type="entry name" value="NET_sf"/>
</dbReference>
<accession>A7SWS3</accession>
<dbReference type="Gene3D" id="1.20.1270.220">
    <property type="match status" value="1"/>
</dbReference>
<feature type="non-terminal residue" evidence="2">
    <location>
        <position position="86"/>
    </location>
</feature>
<proteinExistence type="predicted"/>
<dbReference type="PANTHER" id="PTHR22880">
    <property type="entry name" value="FALZ-RELATED BROMODOMAIN-CONTAINING PROTEINS"/>
    <property type="match status" value="1"/>
</dbReference>
<protein>
    <recommendedName>
        <fullName evidence="1">NET domain-containing protein</fullName>
    </recommendedName>
</protein>
<dbReference type="Pfam" id="PF17035">
    <property type="entry name" value="BET"/>
    <property type="match status" value="1"/>
</dbReference>
<dbReference type="GO" id="GO:0010468">
    <property type="term" value="P:regulation of gene expression"/>
    <property type="evidence" value="ECO:0007669"/>
    <property type="project" value="UniProtKB-ARBA"/>
</dbReference>
<dbReference type="InterPro" id="IPR050935">
    <property type="entry name" value="Bromo_chromatin_reader"/>
</dbReference>
<dbReference type="InterPro" id="IPR027353">
    <property type="entry name" value="NET_dom"/>
</dbReference>
<gene>
    <name evidence="2" type="ORF">NEMVEDRAFT_v1g18826</name>
</gene>
<dbReference type="Proteomes" id="UP000001593">
    <property type="component" value="Unassembled WGS sequence"/>
</dbReference>
<dbReference type="EMBL" id="DS469866">
    <property type="protein sequence ID" value="EDO31846.1"/>
    <property type="molecule type" value="Genomic_DNA"/>
</dbReference>
<evidence type="ECO:0000259" key="1">
    <source>
        <dbReference type="PROSITE" id="PS51525"/>
    </source>
</evidence>
<evidence type="ECO:0000313" key="3">
    <source>
        <dbReference type="Proteomes" id="UP000001593"/>
    </source>
</evidence>
<dbReference type="PROSITE" id="PS51525">
    <property type="entry name" value="NET"/>
    <property type="match status" value="1"/>
</dbReference>
<dbReference type="InParanoid" id="A7SWS3"/>
<keyword evidence="3" id="KW-1185">Reference proteome</keyword>
<feature type="non-terminal residue" evidence="2">
    <location>
        <position position="1"/>
    </location>
</feature>
<dbReference type="HOGENOM" id="CLU_2504309_0_0_1"/>
<dbReference type="PANTHER" id="PTHR22880:SF225">
    <property type="entry name" value="BROMODOMAIN-CONTAINING PROTEIN BET-1-RELATED"/>
    <property type="match status" value="1"/>
</dbReference>
<dbReference type="AlphaFoldDB" id="A7SWS3"/>